<dbReference type="Pfam" id="PF22752">
    <property type="entry name" value="DUF488-N3i"/>
    <property type="match status" value="1"/>
</dbReference>
<organism evidence="1 2">
    <name type="scientific">Stieleria maiorica</name>
    <dbReference type="NCBI Taxonomy" id="2795974"/>
    <lineage>
        <taxon>Bacteria</taxon>
        <taxon>Pseudomonadati</taxon>
        <taxon>Planctomycetota</taxon>
        <taxon>Planctomycetia</taxon>
        <taxon>Pirellulales</taxon>
        <taxon>Pirellulaceae</taxon>
        <taxon>Stieleria</taxon>
    </lineage>
</organism>
<dbReference type="Proteomes" id="UP000321353">
    <property type="component" value="Chromosome"/>
</dbReference>
<dbReference type="AlphaFoldDB" id="A0A5B9M9F6"/>
<evidence type="ECO:0008006" key="3">
    <source>
        <dbReference type="Google" id="ProtNLM"/>
    </source>
</evidence>
<protein>
    <recommendedName>
        <fullName evidence="3">DUF488 domain-containing protein</fullName>
    </recommendedName>
</protein>
<gene>
    <name evidence="1" type="ORF">Mal15_18670</name>
</gene>
<dbReference type="KEGG" id="smam:Mal15_18670"/>
<dbReference type="EMBL" id="CP036264">
    <property type="protein sequence ID" value="QEF97822.1"/>
    <property type="molecule type" value="Genomic_DNA"/>
</dbReference>
<dbReference type="InterPro" id="IPR052552">
    <property type="entry name" value="YeaO-like"/>
</dbReference>
<reference evidence="1 2" key="1">
    <citation type="submission" date="2019-02" db="EMBL/GenBank/DDBJ databases">
        <title>Planctomycetal bacteria perform biofilm scaping via a novel small molecule.</title>
        <authorList>
            <person name="Jeske O."/>
            <person name="Boedeker C."/>
            <person name="Wiegand S."/>
            <person name="Breitling P."/>
            <person name="Kallscheuer N."/>
            <person name="Jogler M."/>
            <person name="Rohde M."/>
            <person name="Petersen J."/>
            <person name="Medema M.H."/>
            <person name="Surup F."/>
            <person name="Jogler C."/>
        </authorList>
    </citation>
    <scope>NUCLEOTIDE SEQUENCE [LARGE SCALE GENOMIC DNA]</scope>
    <source>
        <strain evidence="1 2">Mal15</strain>
    </source>
</reference>
<sequence length="124" mass="14980">MSKQKLKVKLIRAYETIPRDNGHYRVLVDRLWPRGVKKEDLDVDVWMKEVSPSTELRKWFDHDPERWDEFRTRYFKELDEVRVQVLEMLESAGKRTILLIYGAKDDEHNQAVALKEWIENHLSK</sequence>
<accession>A0A5B9M9F6</accession>
<dbReference type="PANTHER" id="PTHR36849:SF1">
    <property type="entry name" value="CYTOPLASMIC PROTEIN"/>
    <property type="match status" value="1"/>
</dbReference>
<evidence type="ECO:0000313" key="1">
    <source>
        <dbReference type="EMBL" id="QEF97822.1"/>
    </source>
</evidence>
<evidence type="ECO:0000313" key="2">
    <source>
        <dbReference type="Proteomes" id="UP000321353"/>
    </source>
</evidence>
<dbReference type="PANTHER" id="PTHR36849">
    <property type="entry name" value="CYTOPLASMIC PROTEIN-RELATED"/>
    <property type="match status" value="1"/>
</dbReference>
<dbReference type="RefSeq" id="WP_147867442.1">
    <property type="nucleotide sequence ID" value="NZ_CP036264.1"/>
</dbReference>
<keyword evidence="2" id="KW-1185">Reference proteome</keyword>
<name>A0A5B9M9F6_9BACT</name>
<proteinExistence type="predicted"/>